<gene>
    <name evidence="3" type="ORF">SLEP1_g42760</name>
</gene>
<organism evidence="3 4">
    <name type="scientific">Rubroshorea leprosula</name>
    <dbReference type="NCBI Taxonomy" id="152421"/>
    <lineage>
        <taxon>Eukaryota</taxon>
        <taxon>Viridiplantae</taxon>
        <taxon>Streptophyta</taxon>
        <taxon>Embryophyta</taxon>
        <taxon>Tracheophyta</taxon>
        <taxon>Spermatophyta</taxon>
        <taxon>Magnoliopsida</taxon>
        <taxon>eudicotyledons</taxon>
        <taxon>Gunneridae</taxon>
        <taxon>Pentapetalae</taxon>
        <taxon>rosids</taxon>
        <taxon>malvids</taxon>
        <taxon>Malvales</taxon>
        <taxon>Dipterocarpaceae</taxon>
        <taxon>Rubroshorea</taxon>
    </lineage>
</organism>
<dbReference type="InterPro" id="IPR000477">
    <property type="entry name" value="RT_dom"/>
</dbReference>
<feature type="compositionally biased region" description="Polar residues" evidence="1">
    <location>
        <begin position="107"/>
        <end position="118"/>
    </location>
</feature>
<dbReference type="EMBL" id="BPVZ01000105">
    <property type="protein sequence ID" value="GKV34385.1"/>
    <property type="molecule type" value="Genomic_DNA"/>
</dbReference>
<sequence>MIEEHRYTDNLNNGRHGEGRTEMWSGQGPEFFESLAVTWGKFVCLDDNTSRKRRFDVASSWFNIDSDYEESWSNCNELEIQREEDDWDADLEPPVGKEGEEGENRELSQTNKWSTTTPHNEVEFEFEEEGCDVRGYKLVDSFPYSRLGEEELVEVVADSFDMFLRASDLGGRIEGRFYENRPQKEMTTDLIESSTGNDLGLQDEPTSEAPCQAHKGWLTKWSEARQWGLSKTVSDHCPILLRHKHVDWEPKPFKFFDAWLQQEGCKELIKEVWGTTNIQGWAGFRLKEKLKLTKEALKRWSKTLLPDIDNKISKAIAEIAQIDMKGEEEKLSKEEIIRRREDFLLIWESMKSKETNRLKEVLDGIVGEQQMAFISGRQLMDGVVVANEVIDEVKKKKKKTFMFKINFENAYDKVSWKFLNYMMQRMGFCGIRRNWTMECLRTSLVSVLVNGSPTRQFTMTRGHRSVKIKTIGWFGVERYEKVQHSPIRKMVGRIVMAEKGLWKRVICEKYGREGEPSFNWLRESINYSSTWWRDLSRLNEIDEENRGWLMDGLELKVGERVDISFWWDKWCVDGCLANKYPRLYLLSVGKDNKISQMGVGTTTLESGIYNGDGTCLAGKNIKN</sequence>
<evidence type="ECO:0000313" key="4">
    <source>
        <dbReference type="Proteomes" id="UP001054252"/>
    </source>
</evidence>
<evidence type="ECO:0000313" key="3">
    <source>
        <dbReference type="EMBL" id="GKV34385.1"/>
    </source>
</evidence>
<dbReference type="PANTHER" id="PTHR31635">
    <property type="entry name" value="REVERSE TRANSCRIPTASE DOMAIN-CONTAINING PROTEIN-RELATED"/>
    <property type="match status" value="1"/>
</dbReference>
<dbReference type="Proteomes" id="UP001054252">
    <property type="component" value="Unassembled WGS sequence"/>
</dbReference>
<accession>A0AAV5LAY1</accession>
<feature type="compositionally biased region" description="Basic and acidic residues" evidence="1">
    <location>
        <begin position="95"/>
        <end position="106"/>
    </location>
</feature>
<comment type="caution">
    <text evidence="3">The sequence shown here is derived from an EMBL/GenBank/DDBJ whole genome shotgun (WGS) entry which is preliminary data.</text>
</comment>
<feature type="region of interest" description="Disordered" evidence="1">
    <location>
        <begin position="83"/>
        <end position="118"/>
    </location>
</feature>
<dbReference type="AlphaFoldDB" id="A0AAV5LAY1"/>
<evidence type="ECO:0000256" key="1">
    <source>
        <dbReference type="SAM" id="MobiDB-lite"/>
    </source>
</evidence>
<reference evidence="3 4" key="1">
    <citation type="journal article" date="2021" name="Commun. Biol.">
        <title>The genome of Shorea leprosula (Dipterocarpaceae) highlights the ecological relevance of drought in aseasonal tropical rainforests.</title>
        <authorList>
            <person name="Ng K.K.S."/>
            <person name="Kobayashi M.J."/>
            <person name="Fawcett J.A."/>
            <person name="Hatakeyama M."/>
            <person name="Paape T."/>
            <person name="Ng C.H."/>
            <person name="Ang C.C."/>
            <person name="Tnah L.H."/>
            <person name="Lee C.T."/>
            <person name="Nishiyama T."/>
            <person name="Sese J."/>
            <person name="O'Brien M.J."/>
            <person name="Copetti D."/>
            <person name="Mohd Noor M.I."/>
            <person name="Ong R.C."/>
            <person name="Putra M."/>
            <person name="Sireger I.Z."/>
            <person name="Indrioko S."/>
            <person name="Kosugi Y."/>
            <person name="Izuno A."/>
            <person name="Isagi Y."/>
            <person name="Lee S.L."/>
            <person name="Shimizu K.K."/>
        </authorList>
    </citation>
    <scope>NUCLEOTIDE SEQUENCE [LARGE SCALE GENOMIC DNA]</scope>
    <source>
        <strain evidence="3">214</strain>
    </source>
</reference>
<name>A0AAV5LAY1_9ROSI</name>
<dbReference type="Pfam" id="PF00078">
    <property type="entry name" value="RVT_1"/>
    <property type="match status" value="1"/>
</dbReference>
<proteinExistence type="predicted"/>
<keyword evidence="4" id="KW-1185">Reference proteome</keyword>
<dbReference type="PANTHER" id="PTHR31635:SF196">
    <property type="entry name" value="REVERSE TRANSCRIPTASE DOMAIN-CONTAINING PROTEIN-RELATED"/>
    <property type="match status" value="1"/>
</dbReference>
<evidence type="ECO:0000259" key="2">
    <source>
        <dbReference type="Pfam" id="PF00078"/>
    </source>
</evidence>
<protein>
    <recommendedName>
        <fullName evidence="2">Reverse transcriptase domain-containing protein</fullName>
    </recommendedName>
</protein>
<feature type="domain" description="Reverse transcriptase" evidence="2">
    <location>
        <begin position="356"/>
        <end position="458"/>
    </location>
</feature>